<dbReference type="PANTHER" id="PTHR30546">
    <property type="entry name" value="FLAVODOXIN-RELATED PROTEIN WRBA-RELATED"/>
    <property type="match status" value="1"/>
</dbReference>
<dbReference type="InterPro" id="IPR010089">
    <property type="entry name" value="Flavoprotein_WrbA-like"/>
</dbReference>
<evidence type="ECO:0000256" key="2">
    <source>
        <dbReference type="ARBA" id="ARBA00022630"/>
    </source>
</evidence>
<dbReference type="Proteomes" id="UP000009881">
    <property type="component" value="Unassembled WGS sequence"/>
</dbReference>
<evidence type="ECO:0000256" key="1">
    <source>
        <dbReference type="ARBA" id="ARBA00006961"/>
    </source>
</evidence>
<dbReference type="PANTHER" id="PTHR30546:SF23">
    <property type="entry name" value="FLAVOPROTEIN-LIKE PROTEIN YCP4-RELATED"/>
    <property type="match status" value="1"/>
</dbReference>
<gene>
    <name evidence="8" type="ORF">C882_0152</name>
</gene>
<keyword evidence="4 5" id="KW-0560">Oxidoreductase</keyword>
<sequence length="210" mass="21489">MTKVLVLYYSAYGHIATMARAAADGARTAGADVTVLRVPETLDEATRAAAGIIPDPEPVAVPADLPDYDAILFGTPTHFGTMAGQMKAFLDSLGGLWARNALVGKAAGVFTSSQSQHGGQEHTLLSTQAALLHLGMVIVGLPYTFTGQTRMDEITGGSPYGATTLAGGADGGSRTPSATELDGARFQGRHVAEIAAALATGRPARSPVPA</sequence>
<keyword evidence="5" id="KW-0520">NAD</keyword>
<comment type="catalytic activity">
    <reaction evidence="5">
        <text>a quinone + NADH + H(+) = a quinol + NAD(+)</text>
        <dbReference type="Rhea" id="RHEA:46160"/>
        <dbReference type="ChEBI" id="CHEBI:15378"/>
        <dbReference type="ChEBI" id="CHEBI:24646"/>
        <dbReference type="ChEBI" id="CHEBI:57540"/>
        <dbReference type="ChEBI" id="CHEBI:57945"/>
        <dbReference type="ChEBI" id="CHEBI:132124"/>
        <dbReference type="EC" id="1.6.5.2"/>
    </reaction>
</comment>
<dbReference type="STRING" id="1238182.C882_0152"/>
<dbReference type="EC" id="1.6.5.2" evidence="5"/>
<feature type="domain" description="Flavodoxin-like" evidence="7">
    <location>
        <begin position="4"/>
        <end position="191"/>
    </location>
</feature>
<dbReference type="GO" id="GO:0016020">
    <property type="term" value="C:membrane"/>
    <property type="evidence" value="ECO:0007669"/>
    <property type="project" value="TreeGrafter"/>
</dbReference>
<dbReference type="InterPro" id="IPR037513">
    <property type="entry name" value="NQO"/>
</dbReference>
<dbReference type="GO" id="GO:0010181">
    <property type="term" value="F:FMN binding"/>
    <property type="evidence" value="ECO:0007669"/>
    <property type="project" value="InterPro"/>
</dbReference>
<protein>
    <recommendedName>
        <fullName evidence="5">NAD(P)H dehydrogenase (quinone)</fullName>
        <ecNumber evidence="5">1.6.5.2</ecNumber>
    </recommendedName>
    <alternativeName>
        <fullName evidence="5">NAD(P)H:quinone oxidoreductase</fullName>
        <shortName evidence="5">NQO</shortName>
    </alternativeName>
</protein>
<comment type="caution">
    <text evidence="8">The sequence shown here is derived from an EMBL/GenBank/DDBJ whole genome shotgun (WGS) entry which is preliminary data.</text>
</comment>
<keyword evidence="5" id="KW-0521">NADP</keyword>
<comment type="caution">
    <text evidence="5">Lacks conserved residue(s) required for the propagation of feature annotation.</text>
</comment>
<keyword evidence="5" id="KW-0547">Nucleotide-binding</keyword>
<evidence type="ECO:0000256" key="6">
    <source>
        <dbReference type="SAM" id="MobiDB-lite"/>
    </source>
</evidence>
<feature type="binding site" evidence="5">
    <location>
        <begin position="10"/>
        <end position="15"/>
    </location>
    <ligand>
        <name>FMN</name>
        <dbReference type="ChEBI" id="CHEBI:58210"/>
    </ligand>
</feature>
<proteinExistence type="inferred from homology"/>
<dbReference type="OrthoDB" id="9801479at2"/>
<dbReference type="Gene3D" id="3.40.50.360">
    <property type="match status" value="1"/>
</dbReference>
<dbReference type="InterPro" id="IPR005025">
    <property type="entry name" value="FMN_Rdtase-like_dom"/>
</dbReference>
<feature type="binding site" evidence="5">
    <location>
        <position position="97"/>
    </location>
    <ligand>
        <name>substrate</name>
    </ligand>
</feature>
<keyword evidence="3 5" id="KW-0288">FMN</keyword>
<evidence type="ECO:0000256" key="5">
    <source>
        <dbReference type="HAMAP-Rule" id="MF_01017"/>
    </source>
</evidence>
<organism evidence="8 9">
    <name type="scientific">Caenispirillum salinarum AK4</name>
    <dbReference type="NCBI Taxonomy" id="1238182"/>
    <lineage>
        <taxon>Bacteria</taxon>
        <taxon>Pseudomonadati</taxon>
        <taxon>Pseudomonadota</taxon>
        <taxon>Alphaproteobacteria</taxon>
        <taxon>Rhodospirillales</taxon>
        <taxon>Novispirillaceae</taxon>
        <taxon>Caenispirillum</taxon>
    </lineage>
</organism>
<comment type="cofactor">
    <cofactor evidence="5">
        <name>FMN</name>
        <dbReference type="ChEBI" id="CHEBI:58210"/>
    </cofactor>
    <text evidence="5">Binds 1 FMN per monomer.</text>
</comment>
<name>K9HNK3_9PROT</name>
<dbReference type="FunFam" id="3.40.50.360:FF:000001">
    <property type="entry name" value="NAD(P)H dehydrogenase (Quinone) FQR1-like"/>
    <property type="match status" value="1"/>
</dbReference>
<dbReference type="Pfam" id="PF03358">
    <property type="entry name" value="FMN_red"/>
    <property type="match status" value="1"/>
</dbReference>
<dbReference type="AlphaFoldDB" id="K9HNK3"/>
<dbReference type="PATRIC" id="fig|1238182.3.peg.2368"/>
<comment type="catalytic activity">
    <reaction evidence="5">
        <text>a quinone + NADPH + H(+) = a quinol + NADP(+)</text>
        <dbReference type="Rhea" id="RHEA:46164"/>
        <dbReference type="ChEBI" id="CHEBI:15378"/>
        <dbReference type="ChEBI" id="CHEBI:24646"/>
        <dbReference type="ChEBI" id="CHEBI:57783"/>
        <dbReference type="ChEBI" id="CHEBI:58349"/>
        <dbReference type="ChEBI" id="CHEBI:132124"/>
        <dbReference type="EC" id="1.6.5.2"/>
    </reaction>
</comment>
<dbReference type="NCBIfam" id="TIGR01755">
    <property type="entry name" value="flav_wrbA"/>
    <property type="match status" value="1"/>
</dbReference>
<evidence type="ECO:0000256" key="4">
    <source>
        <dbReference type="ARBA" id="ARBA00023002"/>
    </source>
</evidence>
<dbReference type="EMBL" id="ANHY01000010">
    <property type="protein sequence ID" value="EKV30071.1"/>
    <property type="molecule type" value="Genomic_DNA"/>
</dbReference>
<dbReference type="GO" id="GO:0050136">
    <property type="term" value="F:NADH dehydrogenase (quinone) (non-electrogenic) activity"/>
    <property type="evidence" value="ECO:0007669"/>
    <property type="project" value="RHEA"/>
</dbReference>
<dbReference type="InterPro" id="IPR008254">
    <property type="entry name" value="Flavodoxin/NO_synth"/>
</dbReference>
<dbReference type="eggNOG" id="COG0655">
    <property type="taxonomic scope" value="Bacteria"/>
</dbReference>
<feature type="region of interest" description="Disordered" evidence="6">
    <location>
        <begin position="156"/>
        <end position="177"/>
    </location>
</feature>
<accession>K9HNK3</accession>
<dbReference type="NCBIfam" id="NF002999">
    <property type="entry name" value="PRK03767.1"/>
    <property type="match status" value="1"/>
</dbReference>
<evidence type="ECO:0000313" key="9">
    <source>
        <dbReference type="Proteomes" id="UP000009881"/>
    </source>
</evidence>
<dbReference type="InterPro" id="IPR029039">
    <property type="entry name" value="Flavoprotein-like_sf"/>
</dbReference>
<evidence type="ECO:0000256" key="3">
    <source>
        <dbReference type="ARBA" id="ARBA00022643"/>
    </source>
</evidence>
<dbReference type="RefSeq" id="WP_009540812.1">
    <property type="nucleotide sequence ID" value="NZ_ANHY01000010.1"/>
</dbReference>
<dbReference type="GO" id="GO:0008753">
    <property type="term" value="F:NADPH dehydrogenase (quinone) activity"/>
    <property type="evidence" value="ECO:0007669"/>
    <property type="project" value="RHEA"/>
</dbReference>
<dbReference type="SUPFAM" id="SSF52218">
    <property type="entry name" value="Flavoproteins"/>
    <property type="match status" value="1"/>
</dbReference>
<feature type="binding site" evidence="5">
    <location>
        <position position="133"/>
    </location>
    <ligand>
        <name>FMN</name>
        <dbReference type="ChEBI" id="CHEBI:58210"/>
    </ligand>
</feature>
<dbReference type="GO" id="GO:0050660">
    <property type="term" value="F:flavin adenine dinucleotide binding"/>
    <property type="evidence" value="ECO:0007669"/>
    <property type="project" value="UniProtKB-UniRule"/>
</dbReference>
<comment type="similarity">
    <text evidence="1 5">Belongs to the WrbA family.</text>
</comment>
<dbReference type="PROSITE" id="PS50902">
    <property type="entry name" value="FLAVODOXIN_LIKE"/>
    <property type="match status" value="1"/>
</dbReference>
<dbReference type="GO" id="GO:0051287">
    <property type="term" value="F:NAD binding"/>
    <property type="evidence" value="ECO:0007669"/>
    <property type="project" value="UniProtKB-UniRule"/>
</dbReference>
<keyword evidence="9" id="KW-1185">Reference proteome</keyword>
<reference evidence="8 9" key="1">
    <citation type="journal article" date="2013" name="Genome Announc.">
        <title>Draft Genome Sequence of an Alphaproteobacterium, Caenispirillum salinarum AK4(T), Isolated from a Solar Saltern.</title>
        <authorList>
            <person name="Khatri I."/>
            <person name="Singh A."/>
            <person name="Korpole S."/>
            <person name="Pinnaka A.K."/>
            <person name="Subramanian S."/>
        </authorList>
    </citation>
    <scope>NUCLEOTIDE SEQUENCE [LARGE SCALE GENOMIC DNA]</scope>
    <source>
        <strain evidence="8 9">AK4</strain>
    </source>
</reference>
<feature type="binding site" evidence="5">
    <location>
        <position position="12"/>
    </location>
    <ligand>
        <name>NAD(+)</name>
        <dbReference type="ChEBI" id="CHEBI:57540"/>
    </ligand>
</feature>
<dbReference type="GO" id="GO:0050661">
    <property type="term" value="F:NADP binding"/>
    <property type="evidence" value="ECO:0007669"/>
    <property type="project" value="UniProtKB-UniRule"/>
</dbReference>
<keyword evidence="2 5" id="KW-0285">Flavoprotein</keyword>
<dbReference type="HAMAP" id="MF_01017">
    <property type="entry name" value="NQOR"/>
    <property type="match status" value="1"/>
</dbReference>
<evidence type="ECO:0000259" key="7">
    <source>
        <dbReference type="PROSITE" id="PS50902"/>
    </source>
</evidence>
<evidence type="ECO:0000313" key="8">
    <source>
        <dbReference type="EMBL" id="EKV30071.1"/>
    </source>
</evidence>